<feature type="region of interest" description="Disordered" evidence="16">
    <location>
        <begin position="946"/>
        <end position="1007"/>
    </location>
</feature>
<evidence type="ECO:0000256" key="14">
    <source>
        <dbReference type="ARBA" id="ARBA00034000"/>
    </source>
</evidence>
<dbReference type="PANTHER" id="PTHR32282:SF32">
    <property type="entry name" value="PENICILLIN-BINDING PROTEIN 2A"/>
    <property type="match status" value="1"/>
</dbReference>
<keyword evidence="2" id="KW-0121">Carboxypeptidase</keyword>
<feature type="domain" description="Penicillin-binding protein transpeptidase" evidence="18">
    <location>
        <begin position="568"/>
        <end position="815"/>
    </location>
</feature>
<dbReference type="InterPro" id="IPR050396">
    <property type="entry name" value="Glycosyltr_51/Transpeptidase"/>
</dbReference>
<dbReference type="AlphaFoldDB" id="A0A5R9EMU9"/>
<dbReference type="GO" id="GO:0009002">
    <property type="term" value="F:serine-type D-Ala-D-Ala carboxypeptidase activity"/>
    <property type="evidence" value="ECO:0007669"/>
    <property type="project" value="UniProtKB-EC"/>
</dbReference>
<evidence type="ECO:0000256" key="3">
    <source>
        <dbReference type="ARBA" id="ARBA00022670"/>
    </source>
</evidence>
<evidence type="ECO:0000256" key="1">
    <source>
        <dbReference type="ARBA" id="ARBA00022475"/>
    </source>
</evidence>
<evidence type="ECO:0000256" key="6">
    <source>
        <dbReference type="ARBA" id="ARBA00022692"/>
    </source>
</evidence>
<dbReference type="SUPFAM" id="SSF53955">
    <property type="entry name" value="Lysozyme-like"/>
    <property type="match status" value="1"/>
</dbReference>
<evidence type="ECO:0000256" key="16">
    <source>
        <dbReference type="SAM" id="MobiDB-lite"/>
    </source>
</evidence>
<dbReference type="InterPro" id="IPR001460">
    <property type="entry name" value="PCN-bd_Tpept"/>
</dbReference>
<evidence type="ECO:0000256" key="8">
    <source>
        <dbReference type="ARBA" id="ARBA00022960"/>
    </source>
</evidence>
<dbReference type="Gene3D" id="3.40.710.10">
    <property type="entry name" value="DD-peptidase/beta-lactamase superfamily"/>
    <property type="match status" value="1"/>
</dbReference>
<dbReference type="GO" id="GO:0030288">
    <property type="term" value="C:outer membrane-bounded periplasmic space"/>
    <property type="evidence" value="ECO:0007669"/>
    <property type="project" value="TreeGrafter"/>
</dbReference>
<dbReference type="GO" id="GO:0006508">
    <property type="term" value="P:proteolysis"/>
    <property type="evidence" value="ECO:0007669"/>
    <property type="project" value="UniProtKB-KW"/>
</dbReference>
<feature type="compositionally biased region" description="Acidic residues" evidence="16">
    <location>
        <begin position="68"/>
        <end position="83"/>
    </location>
</feature>
<keyword evidence="3" id="KW-0645">Protease</keyword>
<dbReference type="PANTHER" id="PTHR32282">
    <property type="entry name" value="BINDING PROTEIN TRANSPEPTIDASE, PUTATIVE-RELATED"/>
    <property type="match status" value="1"/>
</dbReference>
<keyword evidence="7" id="KW-0378">Hydrolase</keyword>
<keyword evidence="9" id="KW-0573">Peptidoglycan synthesis</keyword>
<evidence type="ECO:0000256" key="7">
    <source>
        <dbReference type="ARBA" id="ARBA00022801"/>
    </source>
</evidence>
<keyword evidence="13" id="KW-0961">Cell wall biogenesis/degradation</keyword>
<feature type="compositionally biased region" description="Polar residues" evidence="16">
    <location>
        <begin position="10"/>
        <end position="22"/>
    </location>
</feature>
<dbReference type="GO" id="GO:0008360">
    <property type="term" value="P:regulation of cell shape"/>
    <property type="evidence" value="ECO:0007669"/>
    <property type="project" value="UniProtKB-KW"/>
</dbReference>
<sequence length="1007" mass="112384">MSSDKEIEDSYQTTKSPSASTNDNHDDSKDTDNKPIVPVMPTPQVIDPTPLEGEANVPDSESQIQTNDIDDDEKQAITDDEVQSESKPDAHWADSMDSIHVFNPEGETASAAPLGQSIENPAGAATLAGGVVASTDSEVETGEEAVDPKREKRQSKKDKYSLKNFSLKDKTFFGINVTFNVIKRLIMSLIIIIVLAGALVGGTGIGFFANLVANTPPPTEREMAEQINRLEQQSTLYYADGNPIANVRTDIVRSVANLNDISNYIVDGFIATEDEYFSEHPGIVPKALLRAVLQTFLTGSGTGGSTLTQQLVKQQMLTNDVTFFRKANEILLALRLENYFSKEEILTAYLNVSPFGRNNNGDNVAGIVKAAEGIFGVAPEDVSLNQAAFLVGLPQDPYTYTPYDQNGEIRDEASLQFGIERMNEVLYRMYRAEKITKDEYETAIAYDITQDFLPAEPREEIRQSYLYQAVMNGAIEELMLLNIQDDGYSWKQVYSDDEWYNEYYFAAEEQLRTGGYRVYSTIDKEIYDQLQESARAYEDQLGAVYDGVYTDPETGVETYYVEEVQTGLVAIDNNTGAVLGFVAGTDFENNQIDHAFQMRRSPGSTIKPMAVYGPAVENNIINPSTVIPDTAFVETYEDGSTWAPTNYGSVVSDTLMTARTALLRSDNIPAVRIYDELRSQGIPVIDYLERMGFNTIDSYTEEDTNNLAFSLGGVTTGPTVLEETRAFSTFANGGEYVDGHYIERIEDAFGNVVFNQNEAPTRVFSEDTNYIMVDMLRDTMTEGTGRTANEYMNVPGDWIAKSGISENSKDIWFIASTPSITIGSWIGYDSRYADYTIDVNDGFDRESVRSQIYWSRIVNDLYELRPEIFGTEETFVQPDSVREQTVLEQTGTLPGRFTYNGNTYQLTGPTKTELFKVSNPAPELTFDFMLGATEEDLARFWNNVRSTQEQQRRQQQQQQQSSQESDESNEGDESNQDESNEDETIENPDENNDSSDEEQPAESTPEG</sequence>
<evidence type="ECO:0000313" key="21">
    <source>
        <dbReference type="Proteomes" id="UP000306420"/>
    </source>
</evidence>
<feature type="compositionally biased region" description="Low complexity" evidence="16">
    <location>
        <begin position="953"/>
        <end position="963"/>
    </location>
</feature>
<dbReference type="Gene3D" id="1.10.3810.10">
    <property type="entry name" value="Biosynthetic peptidoglycan transglycosylase-like"/>
    <property type="match status" value="1"/>
</dbReference>
<evidence type="ECO:0000256" key="12">
    <source>
        <dbReference type="ARBA" id="ARBA00023268"/>
    </source>
</evidence>
<evidence type="ECO:0000256" key="4">
    <source>
        <dbReference type="ARBA" id="ARBA00022676"/>
    </source>
</evidence>
<comment type="catalytic activity">
    <reaction evidence="14">
        <text>Preferential cleavage: (Ac)2-L-Lys-D-Ala-|-D-Ala. Also transpeptidation of peptidyl-alanyl moieties that are N-acyl substituents of D-alanine.</text>
        <dbReference type="EC" id="3.4.16.4"/>
    </reaction>
</comment>
<name>A0A5R9EMU9_9LACT</name>
<keyword evidence="11 17" id="KW-0472">Membrane</keyword>
<evidence type="ECO:0000256" key="17">
    <source>
        <dbReference type="SAM" id="Phobius"/>
    </source>
</evidence>
<keyword evidence="4" id="KW-0328">Glycosyltransferase</keyword>
<feature type="compositionally biased region" description="Acidic residues" evidence="16">
    <location>
        <begin position="964"/>
        <end position="1000"/>
    </location>
</feature>
<evidence type="ECO:0000256" key="2">
    <source>
        <dbReference type="ARBA" id="ARBA00022645"/>
    </source>
</evidence>
<evidence type="ECO:0000256" key="13">
    <source>
        <dbReference type="ARBA" id="ARBA00023316"/>
    </source>
</evidence>
<dbReference type="GO" id="GO:0008955">
    <property type="term" value="F:peptidoglycan glycosyltransferase activity"/>
    <property type="evidence" value="ECO:0007669"/>
    <property type="project" value="UniProtKB-EC"/>
</dbReference>
<keyword evidence="10 17" id="KW-1133">Transmembrane helix</keyword>
<feature type="transmembrane region" description="Helical" evidence="17">
    <location>
        <begin position="185"/>
        <end position="209"/>
    </location>
</feature>
<dbReference type="InterPro" id="IPR036950">
    <property type="entry name" value="PBP_transglycosylase"/>
</dbReference>
<dbReference type="Pfam" id="PF00912">
    <property type="entry name" value="Transgly"/>
    <property type="match status" value="1"/>
</dbReference>
<dbReference type="InterPro" id="IPR023346">
    <property type="entry name" value="Lysozyme-like_dom_sf"/>
</dbReference>
<dbReference type="OrthoDB" id="9766909at2"/>
<dbReference type="Gene3D" id="3.90.1310.40">
    <property type="match status" value="1"/>
</dbReference>
<dbReference type="Gene3D" id="3.40.50.12800">
    <property type="match status" value="1"/>
</dbReference>
<dbReference type="InterPro" id="IPR001264">
    <property type="entry name" value="Glyco_trans_51"/>
</dbReference>
<dbReference type="GO" id="GO:0009252">
    <property type="term" value="P:peptidoglycan biosynthetic process"/>
    <property type="evidence" value="ECO:0007669"/>
    <property type="project" value="UniProtKB-KW"/>
</dbReference>
<evidence type="ECO:0000259" key="19">
    <source>
        <dbReference type="Pfam" id="PF00912"/>
    </source>
</evidence>
<dbReference type="Proteomes" id="UP000306420">
    <property type="component" value="Unassembled WGS sequence"/>
</dbReference>
<evidence type="ECO:0000256" key="10">
    <source>
        <dbReference type="ARBA" id="ARBA00022989"/>
    </source>
</evidence>
<dbReference type="EMBL" id="VBSP01000006">
    <property type="protein sequence ID" value="TLQ48928.1"/>
    <property type="molecule type" value="Genomic_DNA"/>
</dbReference>
<evidence type="ECO:0000256" key="11">
    <source>
        <dbReference type="ARBA" id="ARBA00023136"/>
    </source>
</evidence>
<comment type="caution">
    <text evidence="20">The sequence shown here is derived from an EMBL/GenBank/DDBJ whole genome shotgun (WGS) entry which is preliminary data.</text>
</comment>
<keyword evidence="1" id="KW-1003">Cell membrane</keyword>
<feature type="compositionally biased region" description="Basic and acidic residues" evidence="16">
    <location>
        <begin position="23"/>
        <end position="33"/>
    </location>
</feature>
<proteinExistence type="predicted"/>
<feature type="domain" description="Glycosyl transferase family 51" evidence="19">
    <location>
        <begin position="241"/>
        <end position="429"/>
    </location>
</feature>
<dbReference type="GO" id="GO:0071555">
    <property type="term" value="P:cell wall organization"/>
    <property type="evidence" value="ECO:0007669"/>
    <property type="project" value="UniProtKB-KW"/>
</dbReference>
<dbReference type="InterPro" id="IPR012338">
    <property type="entry name" value="Beta-lactam/transpept-like"/>
</dbReference>
<protein>
    <submittedName>
        <fullName evidence="20">Penicillin-binding protein</fullName>
    </submittedName>
</protein>
<feature type="region of interest" description="Disordered" evidence="16">
    <location>
        <begin position="1"/>
        <end position="90"/>
    </location>
</feature>
<accession>A0A5R9EMU9</accession>
<evidence type="ECO:0000256" key="5">
    <source>
        <dbReference type="ARBA" id="ARBA00022679"/>
    </source>
</evidence>
<evidence type="ECO:0000259" key="18">
    <source>
        <dbReference type="Pfam" id="PF00905"/>
    </source>
</evidence>
<organism evidence="20 21">
    <name type="scientific">Ruoffia tabacinasalis</name>
    <dbReference type="NCBI Taxonomy" id="87458"/>
    <lineage>
        <taxon>Bacteria</taxon>
        <taxon>Bacillati</taxon>
        <taxon>Bacillota</taxon>
        <taxon>Bacilli</taxon>
        <taxon>Lactobacillales</taxon>
        <taxon>Aerococcaceae</taxon>
        <taxon>Ruoffia</taxon>
    </lineage>
</organism>
<keyword evidence="6 17" id="KW-0812">Transmembrane</keyword>
<evidence type="ECO:0000256" key="9">
    <source>
        <dbReference type="ARBA" id="ARBA00022984"/>
    </source>
</evidence>
<keyword evidence="12" id="KW-0511">Multifunctional enzyme</keyword>
<evidence type="ECO:0000256" key="15">
    <source>
        <dbReference type="ARBA" id="ARBA00049902"/>
    </source>
</evidence>
<gene>
    <name evidence="20" type="ORF">FEZ33_03205</name>
</gene>
<reference evidence="20 21" key="1">
    <citation type="submission" date="2019-05" db="EMBL/GenBank/DDBJ databases">
        <title>The metagenome of a microbial culture collection derived from dairy environment covers the genomic content of the human microbiome.</title>
        <authorList>
            <person name="Roder T."/>
            <person name="Wuthrich D."/>
            <person name="Sattari Z."/>
            <person name="Von Ah U."/>
            <person name="Bar C."/>
            <person name="Ronchi F."/>
            <person name="Macpherson A.J."/>
            <person name="Ganal-Vonarburg S.C."/>
            <person name="Bruggmann R."/>
            <person name="Vergeres G."/>
        </authorList>
    </citation>
    <scope>NUCLEOTIDE SEQUENCE [LARGE SCALE GENOMIC DNA]</scope>
    <source>
        <strain evidence="20 21">FAM 24227</strain>
    </source>
</reference>
<dbReference type="SUPFAM" id="SSF56601">
    <property type="entry name" value="beta-lactamase/transpeptidase-like"/>
    <property type="match status" value="1"/>
</dbReference>
<feature type="region of interest" description="Disordered" evidence="16">
    <location>
        <begin position="135"/>
        <end position="155"/>
    </location>
</feature>
<dbReference type="Pfam" id="PF00905">
    <property type="entry name" value="Transpeptidase"/>
    <property type="match status" value="1"/>
</dbReference>
<evidence type="ECO:0000313" key="20">
    <source>
        <dbReference type="EMBL" id="TLQ48928.1"/>
    </source>
</evidence>
<comment type="catalytic activity">
    <reaction evidence="15">
        <text>[GlcNAc-(1-&gt;4)-Mur2Ac(oyl-L-Ala-gamma-D-Glu-L-Lys-D-Ala-D-Ala)](n)-di-trans,octa-cis-undecaprenyl diphosphate + beta-D-GlcNAc-(1-&gt;4)-Mur2Ac(oyl-L-Ala-gamma-D-Glu-L-Lys-D-Ala-D-Ala)-di-trans,octa-cis-undecaprenyl diphosphate = [GlcNAc-(1-&gt;4)-Mur2Ac(oyl-L-Ala-gamma-D-Glu-L-Lys-D-Ala-D-Ala)](n+1)-di-trans,octa-cis-undecaprenyl diphosphate + di-trans,octa-cis-undecaprenyl diphosphate + H(+)</text>
        <dbReference type="Rhea" id="RHEA:23708"/>
        <dbReference type="Rhea" id="RHEA-COMP:9602"/>
        <dbReference type="Rhea" id="RHEA-COMP:9603"/>
        <dbReference type="ChEBI" id="CHEBI:15378"/>
        <dbReference type="ChEBI" id="CHEBI:58405"/>
        <dbReference type="ChEBI" id="CHEBI:60033"/>
        <dbReference type="ChEBI" id="CHEBI:78435"/>
        <dbReference type="EC" id="2.4.99.28"/>
    </reaction>
</comment>
<dbReference type="GO" id="GO:0008658">
    <property type="term" value="F:penicillin binding"/>
    <property type="evidence" value="ECO:0007669"/>
    <property type="project" value="InterPro"/>
</dbReference>
<keyword evidence="5" id="KW-0808">Transferase</keyword>
<keyword evidence="8" id="KW-0133">Cell shape</keyword>